<reference evidence="2 3" key="1">
    <citation type="submission" date="2018-07" db="EMBL/GenBank/DDBJ databases">
        <title>Rhodosalinus sp. strain E84T genomic sequence and assembly.</title>
        <authorList>
            <person name="Liu Z.-W."/>
            <person name="Lu D.-C."/>
        </authorList>
    </citation>
    <scope>NUCLEOTIDE SEQUENCE [LARGE SCALE GENOMIC DNA]</scope>
    <source>
        <strain evidence="2 3">E84</strain>
    </source>
</reference>
<dbReference type="AlphaFoldDB" id="A0A365U837"/>
<evidence type="ECO:0000313" key="3">
    <source>
        <dbReference type="Proteomes" id="UP000253370"/>
    </source>
</evidence>
<evidence type="ECO:0000259" key="1">
    <source>
        <dbReference type="Pfam" id="PF01636"/>
    </source>
</evidence>
<organism evidence="2 3">
    <name type="scientific">Rhodosalinus halophilus</name>
    <dbReference type="NCBI Taxonomy" id="2259333"/>
    <lineage>
        <taxon>Bacteria</taxon>
        <taxon>Pseudomonadati</taxon>
        <taxon>Pseudomonadota</taxon>
        <taxon>Alphaproteobacteria</taxon>
        <taxon>Rhodobacterales</taxon>
        <taxon>Paracoccaceae</taxon>
        <taxon>Rhodosalinus</taxon>
    </lineage>
</organism>
<proteinExistence type="predicted"/>
<evidence type="ECO:0000313" key="2">
    <source>
        <dbReference type="EMBL" id="RBI84709.1"/>
    </source>
</evidence>
<keyword evidence="3" id="KW-1185">Reference proteome</keyword>
<dbReference type="SUPFAM" id="SSF56112">
    <property type="entry name" value="Protein kinase-like (PK-like)"/>
    <property type="match status" value="1"/>
</dbReference>
<dbReference type="Gene3D" id="3.30.200.20">
    <property type="entry name" value="Phosphorylase Kinase, domain 1"/>
    <property type="match status" value="1"/>
</dbReference>
<protein>
    <submittedName>
        <fullName evidence="2">Aminoglycoside phosphotransferase</fullName>
    </submittedName>
</protein>
<dbReference type="InterPro" id="IPR002575">
    <property type="entry name" value="Aminoglycoside_PTrfase"/>
</dbReference>
<dbReference type="EMBL" id="QNTQ01000010">
    <property type="protein sequence ID" value="RBI84709.1"/>
    <property type="molecule type" value="Genomic_DNA"/>
</dbReference>
<keyword evidence="2" id="KW-0808">Transferase</keyword>
<name>A0A365U837_9RHOB</name>
<sequence length="335" mass="35974">MTPPEDPREARRADFLAAAGWGGVEAVPLAGDASARRYFRLQRADGARAVLMEAEAGEEVSRFLRVGRFLRDAGLSAPEVVASDAPNGLLLLEDFGDALVARIAEAEPEREAGLYAVAAEALAALHRHAPPADWPRATPAMLSRAIAPLFEHYAPETPPETRAATEEALAQALEGLDAPTAVPILRDFHAENLIWLPERAGSARAGLLDYQDAMAGHVAYDLASLLRDARRDVSPAAAEAAITAFLRESGRNRATLTAAMALLGVQRNLRILGVFARLAAHGKPRYLALMPRVWRHLEADLAHPAAAPVARALGEALPAPDPARLDRLRRRCPTP</sequence>
<dbReference type="RefSeq" id="WP_113289748.1">
    <property type="nucleotide sequence ID" value="NZ_QNTQ01000010.1"/>
</dbReference>
<dbReference type="OrthoDB" id="9809275at2"/>
<dbReference type="Proteomes" id="UP000253370">
    <property type="component" value="Unassembled WGS sequence"/>
</dbReference>
<dbReference type="Pfam" id="PF01636">
    <property type="entry name" value="APH"/>
    <property type="match status" value="1"/>
</dbReference>
<dbReference type="GO" id="GO:0016740">
    <property type="term" value="F:transferase activity"/>
    <property type="evidence" value="ECO:0007669"/>
    <property type="project" value="UniProtKB-KW"/>
</dbReference>
<accession>A0A365U837</accession>
<dbReference type="Gene3D" id="3.90.1200.10">
    <property type="match status" value="1"/>
</dbReference>
<comment type="caution">
    <text evidence="2">The sequence shown here is derived from an EMBL/GenBank/DDBJ whole genome shotgun (WGS) entry which is preliminary data.</text>
</comment>
<gene>
    <name evidence="2" type="ORF">DRV85_12220</name>
</gene>
<dbReference type="InterPro" id="IPR011009">
    <property type="entry name" value="Kinase-like_dom_sf"/>
</dbReference>
<feature type="domain" description="Aminoglycoside phosphotransferase" evidence="1">
    <location>
        <begin position="26"/>
        <end position="249"/>
    </location>
</feature>